<organism evidence="2 3">
    <name type="scientific">Flavobacterium plantiphilum</name>
    <dbReference type="NCBI Taxonomy" id="3163297"/>
    <lineage>
        <taxon>Bacteria</taxon>
        <taxon>Pseudomonadati</taxon>
        <taxon>Bacteroidota</taxon>
        <taxon>Flavobacteriia</taxon>
        <taxon>Flavobacteriales</taxon>
        <taxon>Flavobacteriaceae</taxon>
        <taxon>Flavobacterium</taxon>
    </lineage>
</organism>
<evidence type="ECO:0000313" key="3">
    <source>
        <dbReference type="Proteomes" id="UP001629260"/>
    </source>
</evidence>
<sequence>MRKHKKIYYSAGLISIIMLPIMCIIYLKSIDAFTSHGALSLYVWNGKDFKEQTTQFLNSRKFKAINLTGDLESDTEKLKIAQKNVKQIISTKDSIKGIKFHFEKKAQYWSYIKVIDILNIEKTPTFLVYKNDIWFANPKIPKPDKNIQYLEIKPIICISGRLQNEYLERVQNEYLEKNKYKIFYQRVIEFSKKYYLPITAYFLMFFFTFKRIKNKKMY</sequence>
<evidence type="ECO:0000256" key="1">
    <source>
        <dbReference type="SAM" id="Phobius"/>
    </source>
</evidence>
<gene>
    <name evidence="2" type="ORF">ABS764_03070</name>
</gene>
<keyword evidence="3" id="KW-1185">Reference proteome</keyword>
<feature type="transmembrane region" description="Helical" evidence="1">
    <location>
        <begin position="194"/>
        <end position="212"/>
    </location>
</feature>
<name>A0ABW8XQC4_9FLAO</name>
<accession>A0ABW8XQC4</accession>
<feature type="transmembrane region" description="Helical" evidence="1">
    <location>
        <begin position="7"/>
        <end position="27"/>
    </location>
</feature>
<proteinExistence type="predicted"/>
<evidence type="ECO:0000313" key="2">
    <source>
        <dbReference type="EMBL" id="MFL9829823.1"/>
    </source>
</evidence>
<comment type="caution">
    <text evidence="2">The sequence shown here is derived from an EMBL/GenBank/DDBJ whole genome shotgun (WGS) entry which is preliminary data.</text>
</comment>
<reference evidence="2 3" key="1">
    <citation type="submission" date="2024-06" db="EMBL/GenBank/DDBJ databases">
        <authorList>
            <person name="Kaempfer P."/>
            <person name="Viver T."/>
        </authorList>
    </citation>
    <scope>NUCLEOTIDE SEQUENCE [LARGE SCALE GENOMIC DNA]</scope>
    <source>
        <strain evidence="2 3">ST-87</strain>
    </source>
</reference>
<keyword evidence="1" id="KW-0812">Transmembrane</keyword>
<dbReference type="Proteomes" id="UP001629260">
    <property type="component" value="Unassembled WGS sequence"/>
</dbReference>
<keyword evidence="1" id="KW-0472">Membrane</keyword>
<dbReference type="RefSeq" id="WP_408079860.1">
    <property type="nucleotide sequence ID" value="NZ_JBELQA010000002.1"/>
</dbReference>
<protein>
    <submittedName>
        <fullName evidence="2">Uncharacterized protein</fullName>
    </submittedName>
</protein>
<dbReference type="EMBL" id="JBELQA010000002">
    <property type="protein sequence ID" value="MFL9829823.1"/>
    <property type="molecule type" value="Genomic_DNA"/>
</dbReference>
<keyword evidence="1" id="KW-1133">Transmembrane helix</keyword>